<dbReference type="Pfam" id="PF08218">
    <property type="entry name" value="Citrate_ly_lig"/>
    <property type="match status" value="1"/>
</dbReference>
<dbReference type="EMBL" id="BQXO01000002">
    <property type="protein sequence ID" value="GKT05488.1"/>
    <property type="molecule type" value="Genomic_DNA"/>
</dbReference>
<comment type="catalytic activity">
    <reaction evidence="3">
        <text>holo-[citrate lyase ACP] + acetate + ATP = acetyl-[citrate lyase ACP] + AMP + diphosphate</text>
        <dbReference type="Rhea" id="RHEA:23788"/>
        <dbReference type="Rhea" id="RHEA-COMP:10158"/>
        <dbReference type="Rhea" id="RHEA-COMP:13710"/>
        <dbReference type="ChEBI" id="CHEBI:30089"/>
        <dbReference type="ChEBI" id="CHEBI:30616"/>
        <dbReference type="ChEBI" id="CHEBI:33019"/>
        <dbReference type="ChEBI" id="CHEBI:82683"/>
        <dbReference type="ChEBI" id="CHEBI:137976"/>
        <dbReference type="ChEBI" id="CHEBI:456215"/>
        <dbReference type="EC" id="6.2.1.22"/>
    </reaction>
</comment>
<comment type="caution">
    <text evidence="5">The sequence shown here is derived from an EMBL/GenBank/DDBJ whole genome shotgun (WGS) entry which is preliminary data.</text>
</comment>
<dbReference type="Proteomes" id="UP001628078">
    <property type="component" value="Unassembled WGS sequence"/>
</dbReference>
<dbReference type="RefSeq" id="WP_407882773.1">
    <property type="nucleotide sequence ID" value="NZ_BQXO01000002.1"/>
</dbReference>
<dbReference type="Gene3D" id="3.40.50.620">
    <property type="entry name" value="HUPs"/>
    <property type="match status" value="1"/>
</dbReference>
<dbReference type="EC" id="6.2.1.22" evidence="3"/>
<dbReference type="InterPro" id="IPR013166">
    <property type="entry name" value="Citrate_lyase_ligase_C"/>
</dbReference>
<gene>
    <name evidence="5" type="primary">citC</name>
    <name evidence="5" type="ORF">JCM31185_07770</name>
</gene>
<evidence type="ECO:0000259" key="4">
    <source>
        <dbReference type="SMART" id="SM00764"/>
    </source>
</evidence>
<dbReference type="SUPFAM" id="SSF52374">
    <property type="entry name" value="Nucleotidylyl transferase"/>
    <property type="match status" value="1"/>
</dbReference>
<evidence type="ECO:0000256" key="3">
    <source>
        <dbReference type="PIRNR" id="PIRNR005751"/>
    </source>
</evidence>
<feature type="domain" description="Citrate lyase ligase C-terminal" evidence="4">
    <location>
        <begin position="151"/>
        <end position="332"/>
    </location>
</feature>
<keyword evidence="1 3" id="KW-0547">Nucleotide-binding</keyword>
<dbReference type="PANTHER" id="PTHR40599">
    <property type="entry name" value="[CITRATE [PRO-3S]-LYASE] LIGASE"/>
    <property type="match status" value="1"/>
</dbReference>
<dbReference type="InterPro" id="IPR004821">
    <property type="entry name" value="Cyt_trans-like"/>
</dbReference>
<dbReference type="InterPro" id="IPR014729">
    <property type="entry name" value="Rossmann-like_a/b/a_fold"/>
</dbReference>
<accession>A0ABQ5JMI8</accession>
<proteinExistence type="predicted"/>
<name>A0ABQ5JMI8_9LACO</name>
<evidence type="ECO:0000256" key="2">
    <source>
        <dbReference type="ARBA" id="ARBA00022840"/>
    </source>
</evidence>
<reference evidence="5 6" key="1">
    <citation type="submission" date="2022-03" db="EMBL/GenBank/DDBJ databases">
        <title>Draft genome sequence of Furfurilactobacillus curtus JCM 31185.</title>
        <authorList>
            <person name="Suzuki S."/>
            <person name="Endo A."/>
            <person name="Kajikawa A."/>
        </authorList>
    </citation>
    <scope>NUCLEOTIDE SEQUENCE [LARGE SCALE GENOMIC DNA]</scope>
    <source>
        <strain evidence="5 6">JCM 31185</strain>
    </source>
</reference>
<dbReference type="SMART" id="SM00764">
    <property type="entry name" value="Citrate_ly_lig"/>
    <property type="match status" value="1"/>
</dbReference>
<evidence type="ECO:0000256" key="1">
    <source>
        <dbReference type="ARBA" id="ARBA00022741"/>
    </source>
</evidence>
<keyword evidence="6" id="KW-1185">Reference proteome</keyword>
<evidence type="ECO:0000313" key="5">
    <source>
        <dbReference type="EMBL" id="GKT05488.1"/>
    </source>
</evidence>
<organism evidence="5 6">
    <name type="scientific">Furfurilactobacillus curtus</name>
    <dbReference type="NCBI Taxonomy" id="1746200"/>
    <lineage>
        <taxon>Bacteria</taxon>
        <taxon>Bacillati</taxon>
        <taxon>Bacillota</taxon>
        <taxon>Bacilli</taxon>
        <taxon>Lactobacillales</taxon>
        <taxon>Lactobacillaceae</taxon>
        <taxon>Furfurilactobacillus</taxon>
    </lineage>
</organism>
<keyword evidence="2 3" id="KW-0067">ATP-binding</keyword>
<keyword evidence="3 5" id="KW-0436">Ligase</keyword>
<dbReference type="PIRSF" id="PIRSF005751">
    <property type="entry name" value="Acet_citr_lig"/>
    <property type="match status" value="1"/>
</dbReference>
<sequence length="352" mass="38925">MAATVVDLHLHDPQVRQTWMTFLTSLGITDFDNSETAQIDFTLGIYEGNRLVATGSAAGNVLKYVGVCNEGETNGARFNTIVSALINRLAQAQIFHLFVFTKRQYQQSFQHVGFKELAHSDVAALLETGDIGVDDFLAAVPRIADQQTKQVAGIVMNANPFTNGHRYLVETAAKENDLVYVFVVNTDVSLFGTEQRVQLVKAGTADLKNVKVINGGDYMVSYATFPAYFLPTPDQQIDYQTTLDARLFREQIAPALAISRRYVGSEPRSHTTNIYNQVLQRELPPAVKVKVVERNHTPSGALITATAVRQAIAENALESVRSFVPTTTFTFIEQHLDELQARIQKGMNINGN</sequence>
<comment type="function">
    <text evidence="3">Acetylation of prosthetic group (2-(5''-phosphoribosyl)-3'-dephosphocoenzyme-A) of the gamma subunit of citrate lyase.</text>
</comment>
<evidence type="ECO:0000313" key="6">
    <source>
        <dbReference type="Proteomes" id="UP001628078"/>
    </source>
</evidence>
<dbReference type="InterPro" id="IPR005216">
    <property type="entry name" value="Citrate_lyase_ligase"/>
</dbReference>
<dbReference type="GO" id="GO:0016874">
    <property type="term" value="F:ligase activity"/>
    <property type="evidence" value="ECO:0007669"/>
    <property type="project" value="UniProtKB-KW"/>
</dbReference>
<dbReference type="PANTHER" id="PTHR40599:SF1">
    <property type="entry name" value="[CITRATE [PRO-3S]-LYASE] LIGASE"/>
    <property type="match status" value="1"/>
</dbReference>
<dbReference type="NCBIfam" id="TIGR00124">
    <property type="entry name" value="cit_ly_ligase"/>
    <property type="match status" value="1"/>
</dbReference>
<protein>
    <recommendedName>
        <fullName evidence="3">[Citrate [pro-3S]-lyase] ligase</fullName>
        <ecNumber evidence="3">6.2.1.22</ecNumber>
    </recommendedName>
</protein>
<dbReference type="NCBIfam" id="TIGR00125">
    <property type="entry name" value="cyt_tran_rel"/>
    <property type="match status" value="1"/>
</dbReference>